<proteinExistence type="predicted"/>
<protein>
    <submittedName>
        <fullName evidence="1">Uncharacterized protein</fullName>
    </submittedName>
</protein>
<accession>A0A812IRZ5</accession>
<dbReference type="AlphaFoldDB" id="A0A812IRZ5"/>
<feature type="non-terminal residue" evidence="1">
    <location>
        <position position="1"/>
    </location>
</feature>
<comment type="caution">
    <text evidence="1">The sequence shown here is derived from an EMBL/GenBank/DDBJ whole genome shotgun (WGS) entry which is preliminary data.</text>
</comment>
<name>A0A812IRZ5_SYMPI</name>
<keyword evidence="2" id="KW-1185">Reference proteome</keyword>
<sequence>DLLVSMRMALLYWLTSDAPFRFTDVRQLLILATQGILRTHRSAWQKHFIDLEAKVLTGSSNPTKGYGGALPGLLSGGQASVPMRDMLNQSFRKNGEEHAAQRIFPEEINAAVQDFCVHGNPRRRHKFHIKVPK</sequence>
<gene>
    <name evidence="1" type="ORF">SPIL2461_LOCUS180</name>
</gene>
<feature type="non-terminal residue" evidence="1">
    <location>
        <position position="133"/>
    </location>
</feature>
<dbReference type="Proteomes" id="UP000649617">
    <property type="component" value="Unassembled WGS sequence"/>
</dbReference>
<organism evidence="1 2">
    <name type="scientific">Symbiodinium pilosum</name>
    <name type="common">Dinoflagellate</name>
    <dbReference type="NCBI Taxonomy" id="2952"/>
    <lineage>
        <taxon>Eukaryota</taxon>
        <taxon>Sar</taxon>
        <taxon>Alveolata</taxon>
        <taxon>Dinophyceae</taxon>
        <taxon>Suessiales</taxon>
        <taxon>Symbiodiniaceae</taxon>
        <taxon>Symbiodinium</taxon>
    </lineage>
</organism>
<reference evidence="1" key="1">
    <citation type="submission" date="2021-02" db="EMBL/GenBank/DDBJ databases">
        <authorList>
            <person name="Dougan E. K."/>
            <person name="Rhodes N."/>
            <person name="Thang M."/>
            <person name="Chan C."/>
        </authorList>
    </citation>
    <scope>NUCLEOTIDE SEQUENCE</scope>
</reference>
<evidence type="ECO:0000313" key="1">
    <source>
        <dbReference type="EMBL" id="CAE7150613.1"/>
    </source>
</evidence>
<evidence type="ECO:0000313" key="2">
    <source>
        <dbReference type="Proteomes" id="UP000649617"/>
    </source>
</evidence>
<dbReference type="EMBL" id="CAJNIZ010000002">
    <property type="protein sequence ID" value="CAE7150613.1"/>
    <property type="molecule type" value="Genomic_DNA"/>
</dbReference>